<reference evidence="1 2" key="1">
    <citation type="submission" date="2015-04" db="EMBL/GenBank/DDBJ databases">
        <authorList>
            <person name="Syromyatnikov M.Y."/>
            <person name="Popov V.N."/>
        </authorList>
    </citation>
    <scope>NUCLEOTIDE SEQUENCE [LARGE SCALE GENOMIC DNA]</scope>
</reference>
<dbReference type="Proteomes" id="UP000183832">
    <property type="component" value="Unassembled WGS sequence"/>
</dbReference>
<accession>A0A1J1IPH6</accession>
<evidence type="ECO:0000313" key="1">
    <source>
        <dbReference type="EMBL" id="CRL00990.1"/>
    </source>
</evidence>
<evidence type="ECO:0000313" key="2">
    <source>
        <dbReference type="Proteomes" id="UP000183832"/>
    </source>
</evidence>
<gene>
    <name evidence="1" type="ORF">CLUMA_CG014719</name>
</gene>
<organism evidence="1 2">
    <name type="scientific">Clunio marinus</name>
    <dbReference type="NCBI Taxonomy" id="568069"/>
    <lineage>
        <taxon>Eukaryota</taxon>
        <taxon>Metazoa</taxon>
        <taxon>Ecdysozoa</taxon>
        <taxon>Arthropoda</taxon>
        <taxon>Hexapoda</taxon>
        <taxon>Insecta</taxon>
        <taxon>Pterygota</taxon>
        <taxon>Neoptera</taxon>
        <taxon>Endopterygota</taxon>
        <taxon>Diptera</taxon>
        <taxon>Nematocera</taxon>
        <taxon>Chironomoidea</taxon>
        <taxon>Chironomidae</taxon>
        <taxon>Clunio</taxon>
    </lineage>
</organism>
<sequence length="127" mass="15135">MIIFTRCSLNNDEVLNVLKLFDNNHVKDIRKQHTANEMSRRTLIIIHCYYKLLVVRLQKATYPNNNNHEKTIHINSKVLMKRILRHQTFTITLSQISSTNMNQQESLKLFFPKFKKETLLINTQSMF</sequence>
<name>A0A1J1IPH6_9DIPT</name>
<keyword evidence="2" id="KW-1185">Reference proteome</keyword>
<protein>
    <submittedName>
        <fullName evidence="1">CLUMA_CG014719, isoform A</fullName>
    </submittedName>
</protein>
<proteinExistence type="predicted"/>
<dbReference type="AlphaFoldDB" id="A0A1J1IPH6"/>
<dbReference type="EMBL" id="CVRI01000055">
    <property type="protein sequence ID" value="CRL00990.1"/>
    <property type="molecule type" value="Genomic_DNA"/>
</dbReference>